<evidence type="ECO:0000256" key="2">
    <source>
        <dbReference type="ARBA" id="ARBA00064457"/>
    </source>
</evidence>
<dbReference type="InterPro" id="IPR036034">
    <property type="entry name" value="PDZ_sf"/>
</dbReference>
<feature type="domain" description="PDZ" evidence="7">
    <location>
        <begin position="308"/>
        <end position="381"/>
    </location>
</feature>
<feature type="non-terminal residue" evidence="8">
    <location>
        <position position="1"/>
    </location>
</feature>
<feature type="compositionally biased region" description="Basic and acidic residues" evidence="6">
    <location>
        <begin position="909"/>
        <end position="922"/>
    </location>
</feature>
<dbReference type="FunFam" id="2.30.42.10:FF:000078">
    <property type="entry name" value="Partitioning defective 3 homolog B"/>
    <property type="match status" value="1"/>
</dbReference>
<feature type="region of interest" description="Disordered" evidence="6">
    <location>
        <begin position="642"/>
        <end position="667"/>
    </location>
</feature>
<comment type="function">
    <text evidence="1">Putative adapter protein involved in asymmetrical cell division and cell polarization processes. May play a role in the formation of epithelial tight junctions.</text>
</comment>
<dbReference type="Pfam" id="PF00595">
    <property type="entry name" value="PDZ"/>
    <property type="match status" value="2"/>
</dbReference>
<evidence type="ECO:0000313" key="8">
    <source>
        <dbReference type="EMBL" id="EHH21605.1"/>
    </source>
</evidence>
<feature type="non-terminal residue" evidence="8">
    <location>
        <position position="1130"/>
    </location>
</feature>
<feature type="region of interest" description="Disordered" evidence="6">
    <location>
        <begin position="1036"/>
        <end position="1130"/>
    </location>
</feature>
<proteinExistence type="predicted"/>
<name>G7N8Q5_MACMU</name>
<dbReference type="SUPFAM" id="SSF50156">
    <property type="entry name" value="PDZ domain-like"/>
    <property type="match status" value="3"/>
</dbReference>
<feature type="compositionally biased region" description="Basic and acidic residues" evidence="6">
    <location>
        <begin position="781"/>
        <end position="790"/>
    </location>
</feature>
<evidence type="ECO:0000256" key="1">
    <source>
        <dbReference type="ARBA" id="ARBA00055389"/>
    </source>
</evidence>
<dbReference type="CDD" id="cd23058">
    <property type="entry name" value="PDZ2_Par3-like"/>
    <property type="match status" value="1"/>
</dbReference>
<dbReference type="InterPro" id="IPR001478">
    <property type="entry name" value="PDZ"/>
</dbReference>
<feature type="region of interest" description="Disordered" evidence="6">
    <location>
        <begin position="259"/>
        <end position="299"/>
    </location>
</feature>
<dbReference type="Gene3D" id="2.30.42.10">
    <property type="match status" value="3"/>
</dbReference>
<feature type="domain" description="PDZ" evidence="7">
    <location>
        <begin position="126"/>
        <end position="214"/>
    </location>
</feature>
<organism evidence="8">
    <name type="scientific">Macaca mulatta</name>
    <name type="common">Rhesus macaque</name>
    <dbReference type="NCBI Taxonomy" id="9544"/>
    <lineage>
        <taxon>Eukaryota</taxon>
        <taxon>Metazoa</taxon>
        <taxon>Chordata</taxon>
        <taxon>Craniata</taxon>
        <taxon>Vertebrata</taxon>
        <taxon>Euteleostomi</taxon>
        <taxon>Mammalia</taxon>
        <taxon>Eutheria</taxon>
        <taxon>Euarchontoglires</taxon>
        <taxon>Primates</taxon>
        <taxon>Haplorrhini</taxon>
        <taxon>Catarrhini</taxon>
        <taxon>Cercopithecidae</taxon>
        <taxon>Cercopithecinae</taxon>
        <taxon>Macaca</taxon>
    </lineage>
</organism>
<evidence type="ECO:0000256" key="4">
    <source>
        <dbReference type="ARBA" id="ARBA00080501"/>
    </source>
</evidence>
<gene>
    <name evidence="8" type="ORF">EGK_04714</name>
</gene>
<feature type="region of interest" description="Disordered" evidence="6">
    <location>
        <begin position="544"/>
        <end position="586"/>
    </location>
</feature>
<sequence length="1130" mass="124033">LIAVFEEQEPLHKIESPSGNPAERQSPDAFETEVASQLAAFKPIGGEIEVTPSALKLGTPLLVRRSSDPVPGPPADTQPGASHPGGQSLKPVVSDSTQNLEEREVMNGVQTELTSPKTKDTLSDMTRTVEISGEGGPLGIHVVPFFSSLSGRILGLFIRGVEENSRSKREGLFHENECIVKINSVDLVDKTFAQAQDAFRQAMKSPSVLLHVLPPQNREQYEKSVIGPLNIFGNNDGVLKTKAPPPVHGKSGLKAANLTGAESPETDASSCLQQNKSPRVPRLGGKPSSPSLSPLMGFGSKKNAKKIKIDLKKGPEGLGFTVVTRDSSIHGPGPIFVKNILPKGAAIKDGRLQSGDRILEVNGRDVTGRTQEELVAMLRSTKQGETASLVIARQEGHFLPRELKGEPDCCALSLETSEQLTFEIPLNDSGSAGLGVSLKGNKSRETGTDLGIFIKSIIHGGAAFKDGRLRMNDQLIAVNGESLLGKSNHEAMETLRRSMSMEGNIRGMIQLVILRRPERPMEDPAECGAFSKPCFENCQNAVTTSRRNDNSTLHPLGTYSPQDKQKDLLLPNDGWTESEVPPSPTPHSALELGLEDYSHSSGVDSAVYFPDQHINFRSVTPARQPESINLKASKSMDLVPDESKVHSLAGHKSESPSKDFGPTLGLKKSSSLESLQTAVAEVRKNDLPFHRPRPHMVRGRGCNESFRAAIDKSYDGPEEIEADGLSDKSSHSGQGALNCESAPQGNSELEDMENKARKVKKTKEKVKKKEKGKLKVKEKKRKEENEDPERKIKKKGFSAMLRFGKKKEDKGGKAEQKGALKHGGLREEELEKMKEERERIGAKHQELREKQARGLLDYATGAIGSVYDMDDDEMDPNYARVNHFREPCTSANVFRSPSPPRAGPFGYPRDGRPLSPERDHLEGLYAKVNKPYHPLAPADSGRPTGGSTDRIQKLRKEYYQARREGFPLYEDSEGRARPSDYDLLWVPGKGPDGNAHNLRFEGMERQYASLPRGGPADAVDYLPAAPRGLYKERELPYYPGAHPMHPPKGSYPRPTELRVADLRYPQHYPPPPASQHKGPFRQDVPPSPPQHQRMPAYQETGRPAPRGGSPDQYPYRTQDSRQKNPMTAAV</sequence>
<dbReference type="CDD" id="cd06691">
    <property type="entry name" value="PDZ1_Par3-like"/>
    <property type="match status" value="1"/>
</dbReference>
<feature type="region of interest" description="Disordered" evidence="6">
    <location>
        <begin position="712"/>
        <end position="846"/>
    </location>
</feature>
<feature type="compositionally biased region" description="Polar residues" evidence="6">
    <location>
        <begin position="731"/>
        <end position="747"/>
    </location>
</feature>
<evidence type="ECO:0000259" key="7">
    <source>
        <dbReference type="PROSITE" id="PS50106"/>
    </source>
</evidence>
<feature type="compositionally biased region" description="Low complexity" evidence="6">
    <location>
        <begin position="281"/>
        <end position="299"/>
    </location>
</feature>
<reference evidence="8" key="1">
    <citation type="journal article" date="2011" name="Nat. Biotechnol.">
        <title>Genome sequencing and comparison of two nonhuman primate animal models, the cynomolgus and Chinese rhesus macaques.</title>
        <authorList>
            <person name="Yan G."/>
            <person name="Zhang G."/>
            <person name="Fang X."/>
            <person name="Zhang Y."/>
            <person name="Li C."/>
            <person name="Ling F."/>
            <person name="Cooper D.N."/>
            <person name="Li Q."/>
            <person name="Li Y."/>
            <person name="van Gool A.J."/>
            <person name="Du H."/>
            <person name="Chen J."/>
            <person name="Chen R."/>
            <person name="Zhang P."/>
            <person name="Huang Z."/>
            <person name="Thompson J.R."/>
            <person name="Meng Y."/>
            <person name="Bai Y."/>
            <person name="Wang J."/>
            <person name="Zhuo M."/>
            <person name="Wang T."/>
            <person name="Huang Y."/>
            <person name="Wei L."/>
            <person name="Li J."/>
            <person name="Wang Z."/>
            <person name="Hu H."/>
            <person name="Yang P."/>
            <person name="Le L."/>
            <person name="Stenson P.D."/>
            <person name="Li B."/>
            <person name="Liu X."/>
            <person name="Ball E.V."/>
            <person name="An N."/>
            <person name="Huang Q."/>
            <person name="Zhang Y."/>
            <person name="Fan W."/>
            <person name="Zhang X."/>
            <person name="Li Y."/>
            <person name="Wang W."/>
            <person name="Katze M.G."/>
            <person name="Su B."/>
            <person name="Nielsen R."/>
            <person name="Yang H."/>
            <person name="Wang J."/>
            <person name="Wang X."/>
            <person name="Wang J."/>
        </authorList>
    </citation>
    <scope>NUCLEOTIDE SEQUENCE [LARGE SCALE GENOMIC DNA]</scope>
    <source>
        <strain evidence="8">CR-5</strain>
    </source>
</reference>
<dbReference type="EMBL" id="CM001264">
    <property type="protein sequence ID" value="EHH21605.1"/>
    <property type="molecule type" value="Genomic_DNA"/>
</dbReference>
<dbReference type="FunFam" id="2.30.42.10:FF:000117">
    <property type="entry name" value="partitioning defective 3 homolog B isoform X2"/>
    <property type="match status" value="1"/>
</dbReference>
<feature type="region of interest" description="Disordered" evidence="6">
    <location>
        <begin position="1"/>
        <end position="34"/>
    </location>
</feature>
<dbReference type="PROSITE" id="PS50106">
    <property type="entry name" value="PDZ"/>
    <property type="match status" value="3"/>
</dbReference>
<dbReference type="AlphaFoldDB" id="G7N8Q5"/>
<dbReference type="SMART" id="SM00228">
    <property type="entry name" value="PDZ"/>
    <property type="match status" value="3"/>
</dbReference>
<comment type="subunit">
    <text evidence="2">Interacts with PARD6B. Interacts with INSC/inscuteable.</text>
</comment>
<feature type="compositionally biased region" description="Basic residues" evidence="6">
    <location>
        <begin position="757"/>
        <end position="780"/>
    </location>
</feature>
<dbReference type="CDD" id="cd23059">
    <property type="entry name" value="PDZ3_Par3-like"/>
    <property type="match status" value="1"/>
</dbReference>
<accession>G7N8Q5</accession>
<dbReference type="InterPro" id="IPR052213">
    <property type="entry name" value="PAR3"/>
</dbReference>
<feature type="compositionally biased region" description="Basic and acidic residues" evidence="6">
    <location>
        <begin position="806"/>
        <end position="846"/>
    </location>
</feature>
<feature type="domain" description="PDZ" evidence="7">
    <location>
        <begin position="423"/>
        <end position="498"/>
    </location>
</feature>
<evidence type="ECO:0000256" key="6">
    <source>
        <dbReference type="SAM" id="MobiDB-lite"/>
    </source>
</evidence>
<feature type="compositionally biased region" description="Polar residues" evidence="6">
    <location>
        <begin position="544"/>
        <end position="553"/>
    </location>
</feature>
<protein>
    <recommendedName>
        <fullName evidence="3">Partitioning defective 3 homolog B</fullName>
    </recommendedName>
    <alternativeName>
        <fullName evidence="4">PAR3-beta</fullName>
    </alternativeName>
    <alternativeName>
        <fullName evidence="5">Partitioning defective 3-like protein</fullName>
    </alternativeName>
</protein>
<evidence type="ECO:0000256" key="3">
    <source>
        <dbReference type="ARBA" id="ARBA00071372"/>
    </source>
</evidence>
<dbReference type="PANTHER" id="PTHR16484">
    <property type="entry name" value="PARTITIONING DEFECTIVE 3 RELATED"/>
    <property type="match status" value="1"/>
</dbReference>
<feature type="region of interest" description="Disordered" evidence="6">
    <location>
        <begin position="890"/>
        <end position="952"/>
    </location>
</feature>
<feature type="region of interest" description="Disordered" evidence="6">
    <location>
        <begin position="60"/>
        <end position="98"/>
    </location>
</feature>
<evidence type="ECO:0000256" key="5">
    <source>
        <dbReference type="ARBA" id="ARBA00080550"/>
    </source>
</evidence>
<feature type="compositionally biased region" description="Basic and acidic residues" evidence="6">
    <location>
        <begin position="642"/>
        <end position="657"/>
    </location>
</feature>
<feature type="compositionally biased region" description="Polar residues" evidence="6">
    <location>
        <begin position="266"/>
        <end position="277"/>
    </location>
</feature>
<dbReference type="FunFam" id="2.30.42.10:FF:000011">
    <property type="entry name" value="partitioning defective 3 homolog isoform X1"/>
    <property type="match status" value="1"/>
</dbReference>
<dbReference type="PANTHER" id="PTHR16484:SF4">
    <property type="entry name" value="PARTITIONING DEFECTIVE 3 HOMOLOG B"/>
    <property type="match status" value="1"/>
</dbReference>
<dbReference type="Proteomes" id="UP000013456">
    <property type="component" value="Chromosome 12"/>
</dbReference>